<name>A0ABN7SZ77_OIKDI</name>
<keyword evidence="3" id="KW-1185">Reference proteome</keyword>
<accession>A0ABN7SZ77</accession>
<dbReference type="Proteomes" id="UP001158576">
    <property type="component" value="Chromosome 1"/>
</dbReference>
<proteinExistence type="predicted"/>
<evidence type="ECO:0000256" key="1">
    <source>
        <dbReference type="SAM" id="Coils"/>
    </source>
</evidence>
<dbReference type="EMBL" id="OU015566">
    <property type="protein sequence ID" value="CAG5108447.1"/>
    <property type="molecule type" value="Genomic_DNA"/>
</dbReference>
<feature type="coiled-coil region" evidence="1">
    <location>
        <begin position="31"/>
        <end position="58"/>
    </location>
</feature>
<keyword evidence="1" id="KW-0175">Coiled coil</keyword>
<reference evidence="2 3" key="1">
    <citation type="submission" date="2021-04" db="EMBL/GenBank/DDBJ databases">
        <authorList>
            <person name="Bliznina A."/>
        </authorList>
    </citation>
    <scope>NUCLEOTIDE SEQUENCE [LARGE SCALE GENOMIC DNA]</scope>
</reference>
<gene>
    <name evidence="2" type="ORF">OKIOD_LOCUS12565</name>
</gene>
<sequence>MGADQSSTSKFENCDDVKVVNIAPRISGKDANFLKLELGQLREEITELKALVENKSKKKAKKEVLGSSLDHTTA</sequence>
<evidence type="ECO:0000313" key="2">
    <source>
        <dbReference type="EMBL" id="CAG5108447.1"/>
    </source>
</evidence>
<evidence type="ECO:0000313" key="3">
    <source>
        <dbReference type="Proteomes" id="UP001158576"/>
    </source>
</evidence>
<protein>
    <submittedName>
        <fullName evidence="2">Oidioi.mRNA.OKI2018_I69.chr1.g3800.t1.cds</fullName>
    </submittedName>
</protein>
<organism evidence="2 3">
    <name type="scientific">Oikopleura dioica</name>
    <name type="common">Tunicate</name>
    <dbReference type="NCBI Taxonomy" id="34765"/>
    <lineage>
        <taxon>Eukaryota</taxon>
        <taxon>Metazoa</taxon>
        <taxon>Chordata</taxon>
        <taxon>Tunicata</taxon>
        <taxon>Appendicularia</taxon>
        <taxon>Copelata</taxon>
        <taxon>Oikopleuridae</taxon>
        <taxon>Oikopleura</taxon>
    </lineage>
</organism>